<dbReference type="InterPro" id="IPR044880">
    <property type="entry name" value="NCX_ion-bd_dom_sf"/>
</dbReference>
<evidence type="ECO:0000259" key="7">
    <source>
        <dbReference type="Pfam" id="PF01699"/>
    </source>
</evidence>
<gene>
    <name evidence="8" type="ORF">ENR23_01175</name>
</gene>
<dbReference type="GO" id="GO:0016020">
    <property type="term" value="C:membrane"/>
    <property type="evidence" value="ECO:0007669"/>
    <property type="project" value="UniProtKB-SubCell"/>
</dbReference>
<feature type="transmembrane region" description="Helical" evidence="6">
    <location>
        <begin position="230"/>
        <end position="252"/>
    </location>
</feature>
<feature type="transmembrane region" description="Helical" evidence="6">
    <location>
        <begin position="51"/>
        <end position="72"/>
    </location>
</feature>
<evidence type="ECO:0000256" key="1">
    <source>
        <dbReference type="ARBA" id="ARBA00004141"/>
    </source>
</evidence>
<keyword evidence="3 6" id="KW-1133">Transmembrane helix</keyword>
<reference evidence="8" key="1">
    <citation type="journal article" date="2020" name="mSystems">
        <title>Genome- and Community-Level Interaction Insights into Carbon Utilization and Element Cycling Functions of Hydrothermarchaeota in Hydrothermal Sediment.</title>
        <authorList>
            <person name="Zhou Z."/>
            <person name="Liu Y."/>
            <person name="Xu W."/>
            <person name="Pan J."/>
            <person name="Luo Z.H."/>
            <person name="Li M."/>
        </authorList>
    </citation>
    <scope>NUCLEOTIDE SEQUENCE [LARGE SCALE GENOMIC DNA]</scope>
    <source>
        <strain evidence="8">SpSt-381</strain>
    </source>
</reference>
<comment type="subcellular location">
    <subcellularLocation>
        <location evidence="1">Membrane</location>
        <topology evidence="1">Multi-pass membrane protein</topology>
    </subcellularLocation>
</comment>
<accession>A0A832I3Q3</accession>
<evidence type="ECO:0000256" key="6">
    <source>
        <dbReference type="SAM" id="Phobius"/>
    </source>
</evidence>
<dbReference type="Gene3D" id="1.20.1420.30">
    <property type="entry name" value="NCX, central ion-binding region"/>
    <property type="match status" value="2"/>
</dbReference>
<sequence>MRRSWSVGQYRGAAAASSGPRRRPAAGGRPHPRREACVLDEPQSVEEARRVAVHAVWTFPSVLGSAFVLAWGAEAAQFYVSQGLALALLAWLQTLPEFAVEAVIAWQRDVPLMTANFTGALRLLTGLGWPMIWVVFAVAGSGRRSGARWPHIRLDPEHAVEIVGLAPPLVYFGWIVFKGTLDLVDAGVLVALYAAYLVVLGRVPPRDAEEAADLPAVPRAIVRLAPGPRWLAIAGLFAAGGAGLWLAAHPFLESMKGLAISLGVSTFVFVQWVAPFLSEFPEKTSAFYWARSRGKASMALMNMVSSNINQWTVLAAMIPVVYALSAGGPEPVPLAEHRVELILTLLQNAVGLVLLANFTFHAYEALGLFALWLAQFLVPGWREEIAVLYAVWLVIELGSTTWRPGRLRAFVTFAHLIAGRPARR</sequence>
<organism evidence="8">
    <name type="scientific">Eiseniibacteriota bacterium</name>
    <dbReference type="NCBI Taxonomy" id="2212470"/>
    <lineage>
        <taxon>Bacteria</taxon>
        <taxon>Candidatus Eiseniibacteriota</taxon>
    </lineage>
</organism>
<feature type="domain" description="Sodium/calcium exchanger membrane region" evidence="7">
    <location>
        <begin position="234"/>
        <end position="374"/>
    </location>
</feature>
<proteinExistence type="predicted"/>
<feature type="transmembrane region" description="Helical" evidence="6">
    <location>
        <begin position="258"/>
        <end position="278"/>
    </location>
</feature>
<feature type="transmembrane region" description="Helical" evidence="6">
    <location>
        <begin position="119"/>
        <end position="139"/>
    </location>
</feature>
<dbReference type="InterPro" id="IPR004837">
    <property type="entry name" value="NaCa_Exmemb"/>
</dbReference>
<feature type="region of interest" description="Disordered" evidence="5">
    <location>
        <begin position="1"/>
        <end position="36"/>
    </location>
</feature>
<comment type="caution">
    <text evidence="8">The sequence shown here is derived from an EMBL/GenBank/DDBJ whole genome shotgun (WGS) entry which is preliminary data.</text>
</comment>
<dbReference type="GO" id="GO:0055085">
    <property type="term" value="P:transmembrane transport"/>
    <property type="evidence" value="ECO:0007669"/>
    <property type="project" value="InterPro"/>
</dbReference>
<feature type="transmembrane region" description="Helical" evidence="6">
    <location>
        <begin position="159"/>
        <end position="177"/>
    </location>
</feature>
<keyword evidence="2 6" id="KW-0812">Transmembrane</keyword>
<feature type="transmembrane region" description="Helical" evidence="6">
    <location>
        <begin position="299"/>
        <end position="325"/>
    </location>
</feature>
<name>A0A832I3Q3_UNCEI</name>
<dbReference type="AlphaFoldDB" id="A0A832I3Q3"/>
<dbReference type="Pfam" id="PF01699">
    <property type="entry name" value="Na_Ca_ex"/>
    <property type="match status" value="2"/>
</dbReference>
<feature type="transmembrane region" description="Helical" evidence="6">
    <location>
        <begin position="345"/>
        <end position="373"/>
    </location>
</feature>
<protein>
    <recommendedName>
        <fullName evidence="7">Sodium/calcium exchanger membrane region domain-containing protein</fullName>
    </recommendedName>
</protein>
<feature type="domain" description="Sodium/calcium exchanger membrane region" evidence="7">
    <location>
        <begin position="63"/>
        <end position="199"/>
    </location>
</feature>
<evidence type="ECO:0000256" key="4">
    <source>
        <dbReference type="ARBA" id="ARBA00023136"/>
    </source>
</evidence>
<evidence type="ECO:0000256" key="2">
    <source>
        <dbReference type="ARBA" id="ARBA00022692"/>
    </source>
</evidence>
<evidence type="ECO:0000256" key="3">
    <source>
        <dbReference type="ARBA" id="ARBA00022989"/>
    </source>
</evidence>
<feature type="transmembrane region" description="Helical" evidence="6">
    <location>
        <begin position="183"/>
        <end position="200"/>
    </location>
</feature>
<keyword evidence="4 6" id="KW-0472">Membrane</keyword>
<feature type="compositionally biased region" description="Low complexity" evidence="5">
    <location>
        <begin position="11"/>
        <end position="29"/>
    </location>
</feature>
<dbReference type="EMBL" id="DSQF01000002">
    <property type="protein sequence ID" value="HGZ42033.1"/>
    <property type="molecule type" value="Genomic_DNA"/>
</dbReference>
<evidence type="ECO:0000256" key="5">
    <source>
        <dbReference type="SAM" id="MobiDB-lite"/>
    </source>
</evidence>
<feature type="transmembrane region" description="Helical" evidence="6">
    <location>
        <begin position="84"/>
        <end position="107"/>
    </location>
</feature>
<evidence type="ECO:0000313" key="8">
    <source>
        <dbReference type="EMBL" id="HGZ42033.1"/>
    </source>
</evidence>